<feature type="chain" id="PRO_5012867883" description="Autotransporter domain-containing protein" evidence="6">
    <location>
        <begin position="23"/>
        <end position="677"/>
    </location>
</feature>
<sequence length="677" mass="69970">MRKRLNTLAVATLLALPAAANAYSHFYFFGDSLTDTGAFGGLGGLPSTARWTLGYGTGWAEVLANHYGQSVSPNNGLNTHIANTAGNNYAQGDARAQPASPPNTNPETPSQSPAADAIPVTDLPGQINAYLGQKGQKADPNAAYAIWIGGNDVIAAGSQSNPTAYLGASAGYTAQAVAALKAAGANTIILPNLPDISAAPLSVLAAIQTALPGAGNASKVLTAWGAAWEVLSAGQTSNSPALINQALSKAETTAGLSEGTLTSAYAAVQPNLQKGASGYNQLVDMALSAGNLQHGVVRANISGLFSELLANPRAYGFSNTSGAACPQSALYCLASVIPGQNYLFTDALHPTPAAYQLIGDYIYGLLQAPYFAGALPESALNNARQLGGTLDSRYQAIRAQKREVGAVSAFVSGAFNDDKIGYDSLSAKPQGRLYTVGLDFQASPALSLGLAMSRQNGKTDINGIATPGSVDDRSTLMSALFSYKQERFWLDGDAHIGAGDIDTRRQVSLGAAQIALNGTARQSQYGVRVGGGYLIPLGAYRTGPIAGLDYAHVKVNGFTEQGGNSSSMAFNAQNGTSLVARVGWQLEADIGRFSPYAKLSYAHEFKRDDRIVTAGLATTLGDYSVKLGKPKADWLEWTAGLSAQLSKSVSMFGQLSAASGRSGSSQTAGNVGVALTF</sequence>
<evidence type="ECO:0000256" key="2">
    <source>
        <dbReference type="ARBA" id="ARBA00022729"/>
    </source>
</evidence>
<dbReference type="InterPro" id="IPR017186">
    <property type="entry name" value="Lipase_autotranspt_EstA"/>
</dbReference>
<dbReference type="SMART" id="SM00869">
    <property type="entry name" value="Autotransporter"/>
    <property type="match status" value="1"/>
</dbReference>
<gene>
    <name evidence="8" type="ORF">B0T45_22955</name>
</gene>
<keyword evidence="2 6" id="KW-0732">Signal</keyword>
<dbReference type="PIRSF" id="PIRSF037375">
    <property type="entry name" value="Autotrns_EstA"/>
    <property type="match status" value="1"/>
</dbReference>
<feature type="signal peptide" evidence="6">
    <location>
        <begin position="1"/>
        <end position="22"/>
    </location>
</feature>
<keyword evidence="3" id="KW-0378">Hydrolase</keyword>
<dbReference type="Gene3D" id="2.40.128.130">
    <property type="entry name" value="Autotransporter beta-domain"/>
    <property type="match status" value="1"/>
</dbReference>
<feature type="active site" evidence="4">
    <location>
        <position position="349"/>
    </location>
</feature>
<reference evidence="8 9" key="1">
    <citation type="submission" date="2017-02" db="EMBL/GenBank/DDBJ databases">
        <title>Chromobacterium haemolyticum H5244.</title>
        <authorList>
            <person name="Gulvik C.A."/>
        </authorList>
    </citation>
    <scope>NUCLEOTIDE SEQUENCE [LARGE SCALE GENOMIC DNA]</scope>
    <source>
        <strain evidence="8 9">H5244</strain>
    </source>
</reference>
<evidence type="ECO:0000256" key="6">
    <source>
        <dbReference type="SAM" id="SignalP"/>
    </source>
</evidence>
<dbReference type="PANTHER" id="PTHR45648:SF22">
    <property type="entry name" value="GDSL LIPASE_ACYLHYDROLASE FAMILY PROTEIN (AFU_ORTHOLOGUE AFUA_4G14700)"/>
    <property type="match status" value="1"/>
</dbReference>
<dbReference type="SUPFAM" id="SSF52266">
    <property type="entry name" value="SGNH hydrolase"/>
    <property type="match status" value="1"/>
</dbReference>
<dbReference type="GO" id="GO:0006629">
    <property type="term" value="P:lipid metabolic process"/>
    <property type="evidence" value="ECO:0007669"/>
    <property type="project" value="InterPro"/>
</dbReference>
<dbReference type="Gene3D" id="3.40.50.1110">
    <property type="entry name" value="SGNH hydrolase"/>
    <property type="match status" value="1"/>
</dbReference>
<dbReference type="InterPro" id="IPR008265">
    <property type="entry name" value="Lipase_GDSL_AS"/>
</dbReference>
<dbReference type="InterPro" id="IPR036514">
    <property type="entry name" value="SGNH_hydro_sf"/>
</dbReference>
<comment type="similarity">
    <text evidence="1">Belongs to the 'GDSL' lipolytic enzyme family.</text>
</comment>
<dbReference type="Pfam" id="PF00657">
    <property type="entry name" value="Lipase_GDSL"/>
    <property type="match status" value="1"/>
</dbReference>
<dbReference type="RefSeq" id="WP_081557100.1">
    <property type="nucleotide sequence ID" value="NZ_MUKV01000064.1"/>
</dbReference>
<dbReference type="EMBL" id="MUKV01000064">
    <property type="protein sequence ID" value="OQS31376.1"/>
    <property type="molecule type" value="Genomic_DNA"/>
</dbReference>
<dbReference type="InterPro" id="IPR006315">
    <property type="entry name" value="OM_autotransptr_brl_dom"/>
</dbReference>
<dbReference type="InterPro" id="IPR051058">
    <property type="entry name" value="GDSL_Est/Lipase"/>
</dbReference>
<dbReference type="AlphaFoldDB" id="A0A1W0C9F9"/>
<dbReference type="PROSITE" id="PS01098">
    <property type="entry name" value="LIPASE_GDSL_SER"/>
    <property type="match status" value="1"/>
</dbReference>
<evidence type="ECO:0000256" key="5">
    <source>
        <dbReference type="SAM" id="MobiDB-lite"/>
    </source>
</evidence>
<dbReference type="SUPFAM" id="SSF103515">
    <property type="entry name" value="Autotransporter"/>
    <property type="match status" value="1"/>
</dbReference>
<dbReference type="InterPro" id="IPR036709">
    <property type="entry name" value="Autotransporte_beta_dom_sf"/>
</dbReference>
<dbReference type="PANTHER" id="PTHR45648">
    <property type="entry name" value="GDSL LIPASE/ACYLHYDROLASE FAMILY PROTEIN (AFU_ORTHOLOGUE AFUA_4G14700)"/>
    <property type="match status" value="1"/>
</dbReference>
<comment type="caution">
    <text evidence="8">The sequence shown here is derived from an EMBL/GenBank/DDBJ whole genome shotgun (WGS) entry which is preliminary data.</text>
</comment>
<name>A0A1W0C9F9_9NEIS</name>
<feature type="active site" description="Nucleophile" evidence="4">
    <location>
        <position position="32"/>
    </location>
</feature>
<dbReference type="Pfam" id="PF03797">
    <property type="entry name" value="Autotransporter"/>
    <property type="match status" value="1"/>
</dbReference>
<proteinExistence type="inferred from homology"/>
<dbReference type="InterPro" id="IPR005546">
    <property type="entry name" value="Autotransporte_beta"/>
</dbReference>
<dbReference type="GO" id="GO:0019867">
    <property type="term" value="C:outer membrane"/>
    <property type="evidence" value="ECO:0007669"/>
    <property type="project" value="InterPro"/>
</dbReference>
<evidence type="ECO:0000256" key="3">
    <source>
        <dbReference type="ARBA" id="ARBA00022801"/>
    </source>
</evidence>
<evidence type="ECO:0000256" key="4">
    <source>
        <dbReference type="PIRSR" id="PIRSR037375-1"/>
    </source>
</evidence>
<dbReference type="InterPro" id="IPR001087">
    <property type="entry name" value="GDSL"/>
</dbReference>
<evidence type="ECO:0000313" key="8">
    <source>
        <dbReference type="EMBL" id="OQS31376.1"/>
    </source>
</evidence>
<feature type="active site" evidence="4">
    <location>
        <position position="346"/>
    </location>
</feature>
<dbReference type="PROSITE" id="PS51208">
    <property type="entry name" value="AUTOTRANSPORTER"/>
    <property type="match status" value="1"/>
</dbReference>
<evidence type="ECO:0000256" key="1">
    <source>
        <dbReference type="ARBA" id="ARBA00008668"/>
    </source>
</evidence>
<dbReference type="NCBIfam" id="TIGR01414">
    <property type="entry name" value="autotrans_barl"/>
    <property type="match status" value="1"/>
</dbReference>
<accession>A0A1W0C9F9</accession>
<dbReference type="GO" id="GO:0016298">
    <property type="term" value="F:lipase activity"/>
    <property type="evidence" value="ECO:0007669"/>
    <property type="project" value="InterPro"/>
</dbReference>
<dbReference type="Proteomes" id="UP000192721">
    <property type="component" value="Unassembled WGS sequence"/>
</dbReference>
<feature type="domain" description="Autotransporter" evidence="7">
    <location>
        <begin position="400"/>
        <end position="677"/>
    </location>
</feature>
<feature type="region of interest" description="Disordered" evidence="5">
    <location>
        <begin position="90"/>
        <end position="117"/>
    </location>
</feature>
<protein>
    <recommendedName>
        <fullName evidence="7">Autotransporter domain-containing protein</fullName>
    </recommendedName>
</protein>
<organism evidence="8 9">
    <name type="scientific">Chromobacterium haemolyticum</name>
    <dbReference type="NCBI Taxonomy" id="394935"/>
    <lineage>
        <taxon>Bacteria</taxon>
        <taxon>Pseudomonadati</taxon>
        <taxon>Pseudomonadota</taxon>
        <taxon>Betaproteobacteria</taxon>
        <taxon>Neisseriales</taxon>
        <taxon>Chromobacteriaceae</taxon>
        <taxon>Chromobacterium</taxon>
    </lineage>
</organism>
<evidence type="ECO:0000259" key="7">
    <source>
        <dbReference type="PROSITE" id="PS51208"/>
    </source>
</evidence>
<evidence type="ECO:0000313" key="9">
    <source>
        <dbReference type="Proteomes" id="UP000192721"/>
    </source>
</evidence>